<dbReference type="AlphaFoldDB" id="A0A840BPB1"/>
<dbReference type="EMBL" id="JACIEN010000001">
    <property type="protein sequence ID" value="MBB4015311.1"/>
    <property type="molecule type" value="Genomic_DNA"/>
</dbReference>
<reference evidence="6 7" key="1">
    <citation type="submission" date="2020-08" db="EMBL/GenBank/DDBJ databases">
        <title>Genomic Encyclopedia of Type Strains, Phase IV (KMG-IV): sequencing the most valuable type-strain genomes for metagenomic binning, comparative biology and taxonomic classification.</title>
        <authorList>
            <person name="Goeker M."/>
        </authorList>
    </citation>
    <scope>NUCLEOTIDE SEQUENCE [LARGE SCALE GENOMIC DNA]</scope>
    <source>
        <strain evidence="6 7">DSM 103737</strain>
    </source>
</reference>
<dbReference type="SUPFAM" id="SSF52096">
    <property type="entry name" value="ClpP/crotonase"/>
    <property type="match status" value="1"/>
</dbReference>
<proteinExistence type="inferred from homology"/>
<evidence type="ECO:0000256" key="2">
    <source>
        <dbReference type="ARBA" id="ARBA00022670"/>
    </source>
</evidence>
<organism evidence="6 7">
    <name type="scientific">Chelatococcus caeni</name>
    <dbReference type="NCBI Taxonomy" id="1348468"/>
    <lineage>
        <taxon>Bacteria</taxon>
        <taxon>Pseudomonadati</taxon>
        <taxon>Pseudomonadota</taxon>
        <taxon>Alphaproteobacteria</taxon>
        <taxon>Hyphomicrobiales</taxon>
        <taxon>Chelatococcaceae</taxon>
        <taxon>Chelatococcus</taxon>
    </lineage>
</organism>
<evidence type="ECO:0000256" key="4">
    <source>
        <dbReference type="ARBA" id="ARBA00022825"/>
    </source>
</evidence>
<comment type="similarity">
    <text evidence="1">Belongs to the peptidase S49 family.</text>
</comment>
<dbReference type="PANTHER" id="PTHR42987:SF8">
    <property type="entry name" value="PROTEINASE"/>
    <property type="match status" value="1"/>
</dbReference>
<comment type="caution">
    <text evidence="6">The sequence shown here is derived from an EMBL/GenBank/DDBJ whole genome shotgun (WGS) entry which is preliminary data.</text>
</comment>
<dbReference type="InterPro" id="IPR029045">
    <property type="entry name" value="ClpP/crotonase-like_dom_sf"/>
</dbReference>
<feature type="domain" description="Peptidase S49" evidence="5">
    <location>
        <begin position="90"/>
        <end position="232"/>
    </location>
</feature>
<evidence type="ECO:0000256" key="3">
    <source>
        <dbReference type="ARBA" id="ARBA00022801"/>
    </source>
</evidence>
<dbReference type="InterPro" id="IPR001907">
    <property type="entry name" value="ClpP"/>
</dbReference>
<name>A0A840BPB1_9HYPH</name>
<accession>A0A840BPB1</accession>
<evidence type="ECO:0000256" key="1">
    <source>
        <dbReference type="ARBA" id="ARBA00008683"/>
    </source>
</evidence>
<evidence type="ECO:0000259" key="5">
    <source>
        <dbReference type="Pfam" id="PF01343"/>
    </source>
</evidence>
<dbReference type="GO" id="GO:0004252">
    <property type="term" value="F:serine-type endopeptidase activity"/>
    <property type="evidence" value="ECO:0007669"/>
    <property type="project" value="InterPro"/>
</dbReference>
<dbReference type="PRINTS" id="PR00127">
    <property type="entry name" value="CLPPROTEASEP"/>
</dbReference>
<dbReference type="CDD" id="cd07023">
    <property type="entry name" value="S49_Sppa_N_C"/>
    <property type="match status" value="1"/>
</dbReference>
<keyword evidence="2" id="KW-0645">Protease</keyword>
<dbReference type="Gene3D" id="3.90.226.10">
    <property type="entry name" value="2-enoyl-CoA Hydratase, Chain A, domain 1"/>
    <property type="match status" value="1"/>
</dbReference>
<dbReference type="Gene3D" id="6.20.330.10">
    <property type="match status" value="1"/>
</dbReference>
<gene>
    <name evidence="6" type="ORF">GGR16_000317</name>
</gene>
<dbReference type="Pfam" id="PF01343">
    <property type="entry name" value="Peptidase_S49"/>
    <property type="match status" value="1"/>
</dbReference>
<dbReference type="InterPro" id="IPR002142">
    <property type="entry name" value="Peptidase_S49"/>
</dbReference>
<keyword evidence="3" id="KW-0378">Hydrolase</keyword>
<dbReference type="RefSeq" id="WP_019401142.1">
    <property type="nucleotide sequence ID" value="NZ_JACIEN010000001.1"/>
</dbReference>
<dbReference type="GO" id="GO:0006508">
    <property type="term" value="P:proteolysis"/>
    <property type="evidence" value="ECO:0007669"/>
    <property type="project" value="UniProtKB-KW"/>
</dbReference>
<keyword evidence="7" id="KW-1185">Reference proteome</keyword>
<protein>
    <submittedName>
        <fullName evidence="6">Signal peptide peptidase SppA</fullName>
    </submittedName>
</protein>
<evidence type="ECO:0000313" key="6">
    <source>
        <dbReference type="EMBL" id="MBB4015311.1"/>
    </source>
</evidence>
<sequence>MFSAPLFLRRFLPARFRARQPLVPVVRLQGTIGMPMPLRSNITLESVARSLETAFGFGDVAAVAVIVNSPGGSPVQSHLIMQRVRALADEKEVPVFAFAEDIAASGGYMLLLAADEIFADSFSLVGSIGVVSAGFGFDKLIERFGIERRVYTAGDRKMILDPFRPERPEDVARLKDIQAEIHRKFIAIVRERRGARLHGGDDELFSGAFWSAQEALDLGIIDGIGDLRSVMRQRFGDNVRLPLVAERRSLFSRGLLGKAEASALVDPAEVVAALEERARWGRFGL</sequence>
<dbReference type="Proteomes" id="UP000577362">
    <property type="component" value="Unassembled WGS sequence"/>
</dbReference>
<keyword evidence="4" id="KW-0720">Serine protease</keyword>
<dbReference type="PANTHER" id="PTHR42987">
    <property type="entry name" value="PEPTIDASE S49"/>
    <property type="match status" value="1"/>
</dbReference>
<dbReference type="InterPro" id="IPR047272">
    <property type="entry name" value="S49_SppA_C"/>
</dbReference>
<evidence type="ECO:0000313" key="7">
    <source>
        <dbReference type="Proteomes" id="UP000577362"/>
    </source>
</evidence>
<dbReference type="GO" id="GO:0004176">
    <property type="term" value="F:ATP-dependent peptidase activity"/>
    <property type="evidence" value="ECO:0007669"/>
    <property type="project" value="InterPro"/>
</dbReference>